<feature type="domain" description="Acyltransferase MbtK/IucB-like conserved" evidence="2">
    <location>
        <begin position="33"/>
        <end position="79"/>
    </location>
</feature>
<dbReference type="EC" id="2.3.1.-" evidence="3"/>
<dbReference type="Gene3D" id="3.40.630.30">
    <property type="match status" value="1"/>
</dbReference>
<protein>
    <submittedName>
        <fullName evidence="3">GNAT family N-acetyltransferase</fullName>
        <ecNumber evidence="3">2.3.1.-</ecNumber>
    </submittedName>
</protein>
<reference evidence="3 4" key="1">
    <citation type="submission" date="2021-05" db="EMBL/GenBank/DDBJ databases">
        <title>Comparative genomic studies on the polysaccharide-degrading batcterial strains of the Flammeovirga genus.</title>
        <authorList>
            <person name="Zewei F."/>
            <person name="Zheng Z."/>
            <person name="Yu L."/>
            <person name="Ruyue G."/>
            <person name="Yanhong M."/>
            <person name="Yuanyuan C."/>
            <person name="Jingyan G."/>
            <person name="Wenjun H."/>
        </authorList>
    </citation>
    <scope>NUCLEOTIDE SEQUENCE [LARGE SCALE GENOMIC DNA]</scope>
    <source>
        <strain evidence="3 4">NBRC:100898</strain>
    </source>
</reference>
<dbReference type="SUPFAM" id="SSF55729">
    <property type="entry name" value="Acyl-CoA N-acyltransferases (Nat)"/>
    <property type="match status" value="1"/>
</dbReference>
<evidence type="ECO:0000313" key="3">
    <source>
        <dbReference type="EMBL" id="QWG01400.1"/>
    </source>
</evidence>
<organism evidence="3 4">
    <name type="scientific">Flammeovirga yaeyamensis</name>
    <dbReference type="NCBI Taxonomy" id="367791"/>
    <lineage>
        <taxon>Bacteria</taxon>
        <taxon>Pseudomonadati</taxon>
        <taxon>Bacteroidota</taxon>
        <taxon>Cytophagia</taxon>
        <taxon>Cytophagales</taxon>
        <taxon>Flammeovirgaceae</taxon>
        <taxon>Flammeovirga</taxon>
    </lineage>
</organism>
<evidence type="ECO:0000313" key="4">
    <source>
        <dbReference type="Proteomes" id="UP000678679"/>
    </source>
</evidence>
<evidence type="ECO:0000259" key="2">
    <source>
        <dbReference type="SMART" id="SM01006"/>
    </source>
</evidence>
<keyword evidence="3" id="KW-0012">Acyltransferase</keyword>
<dbReference type="Proteomes" id="UP000678679">
    <property type="component" value="Chromosome 1"/>
</dbReference>
<proteinExistence type="predicted"/>
<dbReference type="PANTHER" id="PTHR31438">
    <property type="entry name" value="LYSINE N-ACYLTRANSFERASE C17G9.06C-RELATED"/>
    <property type="match status" value="1"/>
</dbReference>
<keyword evidence="4" id="KW-1185">Reference proteome</keyword>
<dbReference type="GO" id="GO:0019290">
    <property type="term" value="P:siderophore biosynthetic process"/>
    <property type="evidence" value="ECO:0007669"/>
    <property type="project" value="InterPro"/>
</dbReference>
<dbReference type="InterPro" id="IPR016181">
    <property type="entry name" value="Acyl_CoA_acyltransferase"/>
</dbReference>
<gene>
    <name evidence="3" type="ORF">KMW28_17300</name>
</gene>
<sequence length="205" mass="24040">MIVIETKVPIVEWEELASNYSKTIESYGTFRLRPFSFETDLEQLHEWVNLPYAKYWQLENSTLEVVRSTYQEIIDGGSTTVLMGEFNGKTVFLMELYYVPEDRVSEHFSPDINDYGFHILVGPSDNPVKGFTANIFSFIMEFMFSNKKVQRIVVEPDIENEKIHVLNKKAGFRYQNIINFPEKQAYLAFCTRNDFHLSEVYQLTN</sequence>
<dbReference type="RefSeq" id="WP_169662887.1">
    <property type="nucleotide sequence ID" value="NZ_CP076132.1"/>
</dbReference>
<dbReference type="AlphaFoldDB" id="A0AAX1N5E7"/>
<name>A0AAX1N5E7_9BACT</name>
<dbReference type="SMART" id="SM01006">
    <property type="entry name" value="AlcB"/>
    <property type="match status" value="1"/>
</dbReference>
<dbReference type="InterPro" id="IPR019432">
    <property type="entry name" value="Acyltransferase_MbtK/IucB-like"/>
</dbReference>
<dbReference type="KEGG" id="fya:KMW28_17300"/>
<accession>A0AAX1N5E7</accession>
<comment type="pathway">
    <text evidence="1">Siderophore biosynthesis.</text>
</comment>
<evidence type="ECO:0000256" key="1">
    <source>
        <dbReference type="ARBA" id="ARBA00004924"/>
    </source>
</evidence>
<dbReference type="Pfam" id="PF13523">
    <property type="entry name" value="Acetyltransf_8"/>
    <property type="match status" value="1"/>
</dbReference>
<dbReference type="EMBL" id="CP076132">
    <property type="protein sequence ID" value="QWG01400.1"/>
    <property type="molecule type" value="Genomic_DNA"/>
</dbReference>
<dbReference type="GO" id="GO:0016410">
    <property type="term" value="F:N-acyltransferase activity"/>
    <property type="evidence" value="ECO:0007669"/>
    <property type="project" value="TreeGrafter"/>
</dbReference>
<keyword evidence="3" id="KW-0808">Transferase</keyword>
<dbReference type="PANTHER" id="PTHR31438:SF1">
    <property type="entry name" value="LYSINE N-ACYLTRANSFERASE C17G9.06C-RELATED"/>
    <property type="match status" value="1"/>
</dbReference>